<dbReference type="AlphaFoldDB" id="A0A2P8FYI4"/>
<feature type="domain" description="SnoaL-like" evidence="1">
    <location>
        <begin position="54"/>
        <end position="169"/>
    </location>
</feature>
<protein>
    <submittedName>
        <fullName evidence="2">SnoaL-like protein</fullName>
    </submittedName>
</protein>
<evidence type="ECO:0000313" key="3">
    <source>
        <dbReference type="Proteomes" id="UP000241964"/>
    </source>
</evidence>
<reference evidence="2 3" key="1">
    <citation type="submission" date="2018-03" db="EMBL/GenBank/DDBJ databases">
        <title>Genomic Encyclopedia of Archaeal and Bacterial Type Strains, Phase II (KMG-II): from individual species to whole genera.</title>
        <authorList>
            <person name="Goeker M."/>
        </authorList>
    </citation>
    <scope>NUCLEOTIDE SEQUENCE [LARGE SCALE GENOMIC DNA]</scope>
    <source>
        <strain evidence="2 3">DSM 29057</strain>
    </source>
</reference>
<dbReference type="InterPro" id="IPR037401">
    <property type="entry name" value="SnoaL-like"/>
</dbReference>
<dbReference type="RefSeq" id="WP_106597112.1">
    <property type="nucleotide sequence ID" value="NZ_PYAS01000009.1"/>
</dbReference>
<gene>
    <name evidence="2" type="ORF">CLV60_109274</name>
</gene>
<organism evidence="2 3">
    <name type="scientific">Dyadobacter jiangsuensis</name>
    <dbReference type="NCBI Taxonomy" id="1591085"/>
    <lineage>
        <taxon>Bacteria</taxon>
        <taxon>Pseudomonadati</taxon>
        <taxon>Bacteroidota</taxon>
        <taxon>Cytophagia</taxon>
        <taxon>Cytophagales</taxon>
        <taxon>Spirosomataceae</taxon>
        <taxon>Dyadobacter</taxon>
    </lineage>
</organism>
<keyword evidence="3" id="KW-1185">Reference proteome</keyword>
<proteinExistence type="predicted"/>
<dbReference type="OrthoDB" id="1495314at2"/>
<evidence type="ECO:0000259" key="1">
    <source>
        <dbReference type="Pfam" id="PF13474"/>
    </source>
</evidence>
<comment type="caution">
    <text evidence="2">The sequence shown here is derived from an EMBL/GenBank/DDBJ whole genome shotgun (WGS) entry which is preliminary data.</text>
</comment>
<dbReference type="Proteomes" id="UP000241964">
    <property type="component" value="Unassembled WGS sequence"/>
</dbReference>
<dbReference type="Pfam" id="PF13474">
    <property type="entry name" value="SnoaL_3"/>
    <property type="match status" value="1"/>
</dbReference>
<accession>A0A2P8FYI4</accession>
<dbReference type="InterPro" id="IPR032710">
    <property type="entry name" value="NTF2-like_dom_sf"/>
</dbReference>
<dbReference type="SUPFAM" id="SSF54427">
    <property type="entry name" value="NTF2-like"/>
    <property type="match status" value="1"/>
</dbReference>
<dbReference type="Gene3D" id="3.10.450.50">
    <property type="match status" value="1"/>
</dbReference>
<sequence>MKRNISVFILLILLASSFKYRSMTRENTLPVITAGYDSKQQSPKAIAVSSLDAAVADLHKANLEMAKGNPAFLKSLWSHQDDVTLFGGAENLDSKGWKAVEASLNNTGSVPAKDVTYTYEEVASQEGSTQGYLIQKEHYRFADGRKADLHVTVLFRKENNVWKIAHRQADSFPTDVKSDKTSK</sequence>
<evidence type="ECO:0000313" key="2">
    <source>
        <dbReference type="EMBL" id="PSL26781.1"/>
    </source>
</evidence>
<dbReference type="EMBL" id="PYAS01000009">
    <property type="protein sequence ID" value="PSL26781.1"/>
    <property type="molecule type" value="Genomic_DNA"/>
</dbReference>
<name>A0A2P8FYI4_9BACT</name>